<dbReference type="Pfam" id="PF00172">
    <property type="entry name" value="Zn_clus"/>
    <property type="match status" value="1"/>
</dbReference>
<feature type="domain" description="Zn(2)-C6 fungal-type" evidence="4">
    <location>
        <begin position="73"/>
        <end position="101"/>
    </location>
</feature>
<dbReference type="SMART" id="SM00066">
    <property type="entry name" value="GAL4"/>
    <property type="match status" value="1"/>
</dbReference>
<evidence type="ECO:0000256" key="2">
    <source>
        <dbReference type="ARBA" id="ARBA00023242"/>
    </source>
</evidence>
<name>A0A8H3DYA5_9AGAM</name>
<reference evidence="5" key="1">
    <citation type="submission" date="2021-01" db="EMBL/GenBank/DDBJ databases">
        <authorList>
            <person name="Kaushik A."/>
        </authorList>
    </citation>
    <scope>NUCLEOTIDE SEQUENCE</scope>
    <source>
        <strain evidence="5">AG5</strain>
    </source>
</reference>
<keyword evidence="2" id="KW-0539">Nucleus</keyword>
<dbReference type="InterPro" id="IPR036864">
    <property type="entry name" value="Zn2-C6_fun-type_DNA-bd_sf"/>
</dbReference>
<dbReference type="Proteomes" id="UP000663827">
    <property type="component" value="Unassembled WGS sequence"/>
</dbReference>
<dbReference type="SUPFAM" id="SSF57701">
    <property type="entry name" value="Zn2/Cys6 DNA-binding domain"/>
    <property type="match status" value="1"/>
</dbReference>
<feature type="region of interest" description="Disordered" evidence="3">
    <location>
        <begin position="139"/>
        <end position="164"/>
    </location>
</feature>
<dbReference type="InterPro" id="IPR001138">
    <property type="entry name" value="Zn2Cys6_DnaBD"/>
</dbReference>
<dbReference type="AlphaFoldDB" id="A0A8H3DYA5"/>
<comment type="subcellular location">
    <subcellularLocation>
        <location evidence="1">Nucleus</location>
    </subcellularLocation>
</comment>
<dbReference type="PROSITE" id="PS00463">
    <property type="entry name" value="ZN2_CY6_FUNGAL_1"/>
    <property type="match status" value="1"/>
</dbReference>
<gene>
    <name evidence="5" type="ORF">RDB_LOCUS86416</name>
</gene>
<evidence type="ECO:0000256" key="3">
    <source>
        <dbReference type="SAM" id="MobiDB-lite"/>
    </source>
</evidence>
<dbReference type="GO" id="GO:0000981">
    <property type="term" value="F:DNA-binding transcription factor activity, RNA polymerase II-specific"/>
    <property type="evidence" value="ECO:0007669"/>
    <property type="project" value="InterPro"/>
</dbReference>
<sequence>MKLTTFDQTTLGSCPLSLYMDSHDSRRPTDAECGCPIHLGYALEILQMPRIDHQLQREQMIPTKSKPGPRRTSCLTCRKRRKKCDLARPSCVRCLESGHECLGYDSEHNELRRNTQGESANGPFSGLHPINIPATILASSTSSEPGYSDSSSHAPGDSPDFLAPENYQYISRTGARYGASPISESTIIHNTPGPTSCANSIRTPMLLEGDSDCSCSWQQDQSQLTPSRNSQVYQPGVSYTLLDRNRSHHIIQALCTSFPASVDATQIMREAHFAQIIHEYHLQRAKHWFALPPSWVRECLLEGPKPIIWAMYLGAKLFQALNEDNRGAMVLSLVWIDKLEGNFGNSCGKSSLSGAMDWLLTQLELVFLKFTTIGCRSGYLVLRKTLPVFLSLVAVDPNLHVEYSSANLVISFPRALGAHRVELKWFVMYDTIASLLLGVLPLVEYGYDGQCDPASHEIEWIHGIPVPLIEIISQVNSWRAGSRVAPLDDWRNLERCVLAWQPQLAVAKDEEFSAQIAARLAIQEGWRHVALIYIYMGMCGVSSHDTRVQEAIKQIIRLGEAVDNLPIGVHIFVHCVIVGLGARLEKHRSIVRKKLLSFKGARVWLFCGPEFSRVLEHLWYGVGAGGAAVTWDDYIRSRDAVAPI</sequence>
<dbReference type="PANTHER" id="PTHR37534">
    <property type="entry name" value="TRANSCRIPTIONAL ACTIVATOR PROTEIN UGA3"/>
    <property type="match status" value="1"/>
</dbReference>
<evidence type="ECO:0000313" key="5">
    <source>
        <dbReference type="EMBL" id="CAE7148901.1"/>
    </source>
</evidence>
<dbReference type="InterPro" id="IPR021858">
    <property type="entry name" value="Fun_TF"/>
</dbReference>
<dbReference type="CDD" id="cd00067">
    <property type="entry name" value="GAL4"/>
    <property type="match status" value="1"/>
</dbReference>
<evidence type="ECO:0000259" key="4">
    <source>
        <dbReference type="PROSITE" id="PS50048"/>
    </source>
</evidence>
<feature type="compositionally biased region" description="Polar residues" evidence="3">
    <location>
        <begin position="139"/>
        <end position="153"/>
    </location>
</feature>
<dbReference type="Pfam" id="PF11951">
    <property type="entry name" value="Fungal_trans_2"/>
    <property type="match status" value="1"/>
</dbReference>
<dbReference type="EMBL" id="CAJNJQ010001767">
    <property type="protein sequence ID" value="CAE7148901.1"/>
    <property type="molecule type" value="Genomic_DNA"/>
</dbReference>
<proteinExistence type="predicted"/>
<protein>
    <recommendedName>
        <fullName evidence="4">Zn(2)-C6 fungal-type domain-containing protein</fullName>
    </recommendedName>
</protein>
<dbReference type="Gene3D" id="4.10.240.10">
    <property type="entry name" value="Zn(2)-C6 fungal-type DNA-binding domain"/>
    <property type="match status" value="1"/>
</dbReference>
<dbReference type="GO" id="GO:0008270">
    <property type="term" value="F:zinc ion binding"/>
    <property type="evidence" value="ECO:0007669"/>
    <property type="project" value="InterPro"/>
</dbReference>
<organism evidence="5 6">
    <name type="scientific">Rhizoctonia solani</name>
    <dbReference type="NCBI Taxonomy" id="456999"/>
    <lineage>
        <taxon>Eukaryota</taxon>
        <taxon>Fungi</taxon>
        <taxon>Dikarya</taxon>
        <taxon>Basidiomycota</taxon>
        <taxon>Agaricomycotina</taxon>
        <taxon>Agaricomycetes</taxon>
        <taxon>Cantharellales</taxon>
        <taxon>Ceratobasidiaceae</taxon>
        <taxon>Rhizoctonia</taxon>
    </lineage>
</organism>
<evidence type="ECO:0000313" key="6">
    <source>
        <dbReference type="Proteomes" id="UP000663827"/>
    </source>
</evidence>
<dbReference type="PROSITE" id="PS50048">
    <property type="entry name" value="ZN2_CY6_FUNGAL_2"/>
    <property type="match status" value="1"/>
</dbReference>
<accession>A0A8H3DYA5</accession>
<dbReference type="GO" id="GO:0005634">
    <property type="term" value="C:nucleus"/>
    <property type="evidence" value="ECO:0007669"/>
    <property type="project" value="UniProtKB-SubCell"/>
</dbReference>
<evidence type="ECO:0000256" key="1">
    <source>
        <dbReference type="ARBA" id="ARBA00004123"/>
    </source>
</evidence>
<dbReference type="PANTHER" id="PTHR37534:SF46">
    <property type="entry name" value="ZN(II)2CYS6 TRANSCRIPTION FACTOR (EUROFUNG)"/>
    <property type="match status" value="1"/>
</dbReference>
<comment type="caution">
    <text evidence="5">The sequence shown here is derived from an EMBL/GenBank/DDBJ whole genome shotgun (WGS) entry which is preliminary data.</text>
</comment>